<protein>
    <submittedName>
        <fullName evidence="1">Uncharacterized protein</fullName>
    </submittedName>
</protein>
<reference evidence="1" key="1">
    <citation type="submission" date="2014-11" db="EMBL/GenBank/DDBJ databases">
        <authorList>
            <person name="Amaro Gonzalez C."/>
        </authorList>
    </citation>
    <scope>NUCLEOTIDE SEQUENCE</scope>
</reference>
<reference evidence="1" key="2">
    <citation type="journal article" date="2015" name="Fish Shellfish Immunol.">
        <title>Early steps in the European eel (Anguilla anguilla)-Vibrio vulnificus interaction in the gills: Role of the RtxA13 toxin.</title>
        <authorList>
            <person name="Callol A."/>
            <person name="Pajuelo D."/>
            <person name="Ebbesson L."/>
            <person name="Teles M."/>
            <person name="MacKenzie S."/>
            <person name="Amaro C."/>
        </authorList>
    </citation>
    <scope>NUCLEOTIDE SEQUENCE</scope>
</reference>
<organism evidence="1">
    <name type="scientific">Anguilla anguilla</name>
    <name type="common">European freshwater eel</name>
    <name type="synonym">Muraena anguilla</name>
    <dbReference type="NCBI Taxonomy" id="7936"/>
    <lineage>
        <taxon>Eukaryota</taxon>
        <taxon>Metazoa</taxon>
        <taxon>Chordata</taxon>
        <taxon>Craniata</taxon>
        <taxon>Vertebrata</taxon>
        <taxon>Euteleostomi</taxon>
        <taxon>Actinopterygii</taxon>
        <taxon>Neopterygii</taxon>
        <taxon>Teleostei</taxon>
        <taxon>Anguilliformes</taxon>
        <taxon>Anguillidae</taxon>
        <taxon>Anguilla</taxon>
    </lineage>
</organism>
<dbReference type="EMBL" id="GBXM01061598">
    <property type="protein sequence ID" value="JAH46979.1"/>
    <property type="molecule type" value="Transcribed_RNA"/>
</dbReference>
<name>A0A0E9T044_ANGAN</name>
<sequence length="38" mass="4452">MFSYALIPATRFESFIIHSMKVACITNSYTAMYMHLFD</sequence>
<evidence type="ECO:0000313" key="1">
    <source>
        <dbReference type="EMBL" id="JAH46979.1"/>
    </source>
</evidence>
<proteinExistence type="predicted"/>
<dbReference type="AlphaFoldDB" id="A0A0E9T044"/>
<accession>A0A0E9T044</accession>